<name>A0ABD3RZ29_9STRA</name>
<reference evidence="2 3" key="1">
    <citation type="submission" date="2024-10" db="EMBL/GenBank/DDBJ databases">
        <title>Updated reference genomes for cyclostephanoid diatoms.</title>
        <authorList>
            <person name="Roberts W.R."/>
            <person name="Alverson A.J."/>
        </authorList>
    </citation>
    <scope>NUCLEOTIDE SEQUENCE [LARGE SCALE GENOMIC DNA]</scope>
    <source>
        <strain evidence="2 3">AJA228-03</strain>
    </source>
</reference>
<feature type="compositionally biased region" description="Basic and acidic residues" evidence="1">
    <location>
        <begin position="88"/>
        <end position="99"/>
    </location>
</feature>
<dbReference type="EMBL" id="JALLPB020000103">
    <property type="protein sequence ID" value="KAL3817473.1"/>
    <property type="molecule type" value="Genomic_DNA"/>
</dbReference>
<keyword evidence="3" id="KW-1185">Reference proteome</keyword>
<proteinExistence type="predicted"/>
<feature type="compositionally biased region" description="Polar residues" evidence="1">
    <location>
        <begin position="176"/>
        <end position="188"/>
    </location>
</feature>
<feature type="compositionally biased region" description="Polar residues" evidence="1">
    <location>
        <begin position="226"/>
        <end position="236"/>
    </location>
</feature>
<feature type="region of interest" description="Disordered" evidence="1">
    <location>
        <begin position="80"/>
        <end position="262"/>
    </location>
</feature>
<feature type="compositionally biased region" description="Low complexity" evidence="1">
    <location>
        <begin position="189"/>
        <end position="212"/>
    </location>
</feature>
<feature type="compositionally biased region" description="Polar residues" evidence="1">
    <location>
        <begin position="118"/>
        <end position="166"/>
    </location>
</feature>
<evidence type="ECO:0000313" key="2">
    <source>
        <dbReference type="EMBL" id="KAL3817473.1"/>
    </source>
</evidence>
<gene>
    <name evidence="2" type="ORF">ACHAXA_001480</name>
</gene>
<feature type="compositionally biased region" description="Polar residues" evidence="1">
    <location>
        <begin position="244"/>
        <end position="261"/>
    </location>
</feature>
<protein>
    <submittedName>
        <fullName evidence="2">Uncharacterized protein</fullName>
    </submittedName>
</protein>
<organism evidence="2 3">
    <name type="scientific">Cyclostephanos tholiformis</name>
    <dbReference type="NCBI Taxonomy" id="382380"/>
    <lineage>
        <taxon>Eukaryota</taxon>
        <taxon>Sar</taxon>
        <taxon>Stramenopiles</taxon>
        <taxon>Ochrophyta</taxon>
        <taxon>Bacillariophyta</taxon>
        <taxon>Coscinodiscophyceae</taxon>
        <taxon>Thalassiosirophycidae</taxon>
        <taxon>Stephanodiscales</taxon>
        <taxon>Stephanodiscaceae</taxon>
        <taxon>Cyclostephanos</taxon>
    </lineage>
</organism>
<dbReference type="Proteomes" id="UP001530377">
    <property type="component" value="Unassembled WGS sequence"/>
</dbReference>
<sequence>MTTFRSSKEAAYRRRLLALVLMAMTSYITCEGRNVLVEKDQIFQLRSSSGKSHSDEQFSPFSHLNQLLQVGNSRRSFSLEEWASTDSRGSKSEKEETSKKSSKSGKSSKSLNMESIAHPNSTMQAMLSPEPNTSGPTTSVLPSAFPSLSSKPTSSMRPSDSPTVTMHPSMRPSFHPSESPSVSFKPTVSSQPTLSPTDSSQPTSSSHPTLSPNDSSQPPSAVGDASSITTDLNTNGFGLEDNEPASNSGMEDTKSTPNSGEVSGASLRFRAVSLAVLSASAIFYTIYV</sequence>
<dbReference type="AlphaFoldDB" id="A0ABD3RZ29"/>
<evidence type="ECO:0000313" key="3">
    <source>
        <dbReference type="Proteomes" id="UP001530377"/>
    </source>
</evidence>
<accession>A0ABD3RZ29</accession>
<evidence type="ECO:0000256" key="1">
    <source>
        <dbReference type="SAM" id="MobiDB-lite"/>
    </source>
</evidence>
<comment type="caution">
    <text evidence="2">The sequence shown here is derived from an EMBL/GenBank/DDBJ whole genome shotgun (WGS) entry which is preliminary data.</text>
</comment>